<accession>A0ABT7AGN7</accession>
<comment type="caution">
    <text evidence="2">The sequence shown here is derived from an EMBL/GenBank/DDBJ whole genome shotgun (WGS) entry which is preliminary data.</text>
</comment>
<keyword evidence="3" id="KW-1185">Reference proteome</keyword>
<feature type="compositionally biased region" description="Basic and acidic residues" evidence="1">
    <location>
        <begin position="60"/>
        <end position="80"/>
    </location>
</feature>
<evidence type="ECO:0000313" key="3">
    <source>
        <dbReference type="Proteomes" id="UP001321492"/>
    </source>
</evidence>
<reference evidence="2 3" key="1">
    <citation type="submission" date="2023-05" db="EMBL/GenBank/DDBJ databases">
        <title>Chelatococcus sp. nov., a moderately thermophilic bacterium isolated from hot spring microbial mat.</title>
        <authorList>
            <person name="Hu C.-J."/>
            <person name="Li W.-J."/>
        </authorList>
    </citation>
    <scope>NUCLEOTIDE SEQUENCE [LARGE SCALE GENOMIC DNA]</scope>
    <source>
        <strain evidence="2 3">SYSU G07232</strain>
    </source>
</reference>
<dbReference type="EMBL" id="JASJEV010000005">
    <property type="protein sequence ID" value="MDJ1158534.1"/>
    <property type="molecule type" value="Genomic_DNA"/>
</dbReference>
<feature type="region of interest" description="Disordered" evidence="1">
    <location>
        <begin position="56"/>
        <end position="80"/>
    </location>
</feature>
<gene>
    <name evidence="2" type="ORF">QNA08_09830</name>
</gene>
<evidence type="ECO:0000313" key="2">
    <source>
        <dbReference type="EMBL" id="MDJ1158534.1"/>
    </source>
</evidence>
<protein>
    <submittedName>
        <fullName evidence="2">Uncharacterized protein</fullName>
    </submittedName>
</protein>
<dbReference type="Proteomes" id="UP001321492">
    <property type="component" value="Unassembled WGS sequence"/>
</dbReference>
<proteinExistence type="predicted"/>
<name>A0ABT7AGN7_9HYPH</name>
<organism evidence="2 3">
    <name type="scientific">Chelatococcus albus</name>
    <dbReference type="NCBI Taxonomy" id="3047466"/>
    <lineage>
        <taxon>Bacteria</taxon>
        <taxon>Pseudomonadati</taxon>
        <taxon>Pseudomonadota</taxon>
        <taxon>Alphaproteobacteria</taxon>
        <taxon>Hyphomicrobiales</taxon>
        <taxon>Chelatococcaceae</taxon>
        <taxon>Chelatococcus</taxon>
    </lineage>
</organism>
<sequence length="152" mass="16611">MNSLLPPGVEMPLLIQMDIIGRLQQHRKNPGIARCMLFLVHVVLGEVVRSMGDETAVTAGRDHRRDIGTEASNPRDRFDHPAEVVAATDLSLEEKQRILEIWEQDARDLQVASEEGMAGGLPNLLDAVRQAMRDLGVASRDPDAQAPTKAGG</sequence>
<evidence type="ECO:0000256" key="1">
    <source>
        <dbReference type="SAM" id="MobiDB-lite"/>
    </source>
</evidence>